<dbReference type="GO" id="GO:0070063">
    <property type="term" value="F:RNA polymerase binding"/>
    <property type="evidence" value="ECO:0007669"/>
    <property type="project" value="InterPro"/>
</dbReference>
<dbReference type="InterPro" id="IPR029462">
    <property type="entry name" value="Rnk_N"/>
</dbReference>
<reference evidence="3 4" key="1">
    <citation type="submission" date="2019-09" db="EMBL/GenBank/DDBJ databases">
        <title>Nitrincola iocasae sp. nov., a bacterium isolated from the sediment collected at a cold seep field in South China Sea.</title>
        <authorList>
            <person name="Zhang H."/>
            <person name="Wang H."/>
            <person name="Li C."/>
        </authorList>
    </citation>
    <scope>NUCLEOTIDE SEQUENCE [LARGE SCALE GENOMIC DNA]</scope>
    <source>
        <strain evidence="3 4">KXZD1103</strain>
    </source>
</reference>
<feature type="domain" description="Transcription elongation factor GreA/GreB C-terminal" evidence="1">
    <location>
        <begin position="53"/>
        <end position="128"/>
    </location>
</feature>
<dbReference type="EMBL" id="CP044222">
    <property type="protein sequence ID" value="QEW06573.1"/>
    <property type="molecule type" value="Genomic_DNA"/>
</dbReference>
<proteinExistence type="predicted"/>
<dbReference type="PANTHER" id="PTHR30437">
    <property type="entry name" value="TRANSCRIPTION ELONGATION FACTOR GREA"/>
    <property type="match status" value="1"/>
</dbReference>
<dbReference type="InterPro" id="IPR023459">
    <property type="entry name" value="Tscrpt_elong_fac_GreA/B_fam"/>
</dbReference>
<dbReference type="GO" id="GO:0006354">
    <property type="term" value="P:DNA-templated transcription elongation"/>
    <property type="evidence" value="ECO:0007669"/>
    <property type="project" value="TreeGrafter"/>
</dbReference>
<gene>
    <name evidence="3" type="ORF">F5I99_08655</name>
</gene>
<dbReference type="Pfam" id="PF01272">
    <property type="entry name" value="GreA_GreB"/>
    <property type="match status" value="1"/>
</dbReference>
<dbReference type="KEGG" id="nik:F5I99_08655"/>
<sequence length="134" mass="15261">MKMSELPPIKVTELDIDRLEGMLDKMPYRGDARYDSLREELARAVVVKAEEMSDDVVRMNSTVTFEVEESGRQFHLTLCYPHEIKGQPETLSIFAPIGSALLGLSVGQRIDWELPDTKHRHVKIIKVENPQQGN</sequence>
<dbReference type="AlphaFoldDB" id="A0A5J6LDN4"/>
<dbReference type="Gene3D" id="1.10.286.20">
    <property type="match status" value="1"/>
</dbReference>
<dbReference type="GO" id="GO:0003677">
    <property type="term" value="F:DNA binding"/>
    <property type="evidence" value="ECO:0007669"/>
    <property type="project" value="InterPro"/>
</dbReference>
<dbReference type="Pfam" id="PF14760">
    <property type="entry name" value="Rnk_N"/>
    <property type="match status" value="1"/>
</dbReference>
<dbReference type="InterPro" id="IPR001437">
    <property type="entry name" value="Tscrpt_elong_fac_GreA/B_C"/>
</dbReference>
<dbReference type="NCBIfam" id="NF004396">
    <property type="entry name" value="PRK05753.1"/>
    <property type="match status" value="1"/>
</dbReference>
<dbReference type="SUPFAM" id="SSF54534">
    <property type="entry name" value="FKBP-like"/>
    <property type="match status" value="1"/>
</dbReference>
<name>A0A5J6LDN4_9GAMM</name>
<organism evidence="3 4">
    <name type="scientific">Nitrincola iocasae</name>
    <dbReference type="NCBI Taxonomy" id="2614693"/>
    <lineage>
        <taxon>Bacteria</taxon>
        <taxon>Pseudomonadati</taxon>
        <taxon>Pseudomonadota</taxon>
        <taxon>Gammaproteobacteria</taxon>
        <taxon>Oceanospirillales</taxon>
        <taxon>Oceanospirillaceae</taxon>
        <taxon>Nitrincola</taxon>
    </lineage>
</organism>
<dbReference type="GO" id="GO:0032784">
    <property type="term" value="P:regulation of DNA-templated transcription elongation"/>
    <property type="evidence" value="ECO:0007669"/>
    <property type="project" value="InterPro"/>
</dbReference>
<evidence type="ECO:0000259" key="1">
    <source>
        <dbReference type="Pfam" id="PF01272"/>
    </source>
</evidence>
<evidence type="ECO:0000259" key="2">
    <source>
        <dbReference type="Pfam" id="PF14760"/>
    </source>
</evidence>
<feature type="domain" description="Regulator of nucleoside diphosphate kinase N-terminal" evidence="2">
    <location>
        <begin position="7"/>
        <end position="47"/>
    </location>
</feature>
<dbReference type="PANTHER" id="PTHR30437:SF5">
    <property type="entry name" value="REGULATOR OF NUCLEOSIDE DIPHOSPHATE KINASE"/>
    <property type="match status" value="1"/>
</dbReference>
<dbReference type="InterPro" id="IPR036953">
    <property type="entry name" value="GreA/GreB_C_sf"/>
</dbReference>
<dbReference type="Gene3D" id="3.10.50.30">
    <property type="entry name" value="Transcription elongation factor, GreA/GreB, C-terminal domain"/>
    <property type="match status" value="1"/>
</dbReference>
<dbReference type="GO" id="GO:0016301">
    <property type="term" value="F:kinase activity"/>
    <property type="evidence" value="ECO:0007669"/>
    <property type="project" value="UniProtKB-KW"/>
</dbReference>
<keyword evidence="4" id="KW-1185">Reference proteome</keyword>
<keyword evidence="3" id="KW-0418">Kinase</keyword>
<dbReference type="Proteomes" id="UP000325606">
    <property type="component" value="Chromosome"/>
</dbReference>
<keyword evidence="3" id="KW-0808">Transferase</keyword>
<evidence type="ECO:0000313" key="4">
    <source>
        <dbReference type="Proteomes" id="UP000325606"/>
    </source>
</evidence>
<protein>
    <submittedName>
        <fullName evidence="3">Nucleoside diphosphate kinase regulator</fullName>
    </submittedName>
</protein>
<accession>A0A5J6LDN4</accession>
<evidence type="ECO:0000313" key="3">
    <source>
        <dbReference type="EMBL" id="QEW06573.1"/>
    </source>
</evidence>